<keyword evidence="3" id="KW-1185">Reference proteome</keyword>
<dbReference type="Proteomes" id="UP001497623">
    <property type="component" value="Unassembled WGS sequence"/>
</dbReference>
<organism evidence="2 3">
    <name type="scientific">Meganyctiphanes norvegica</name>
    <name type="common">Northern krill</name>
    <name type="synonym">Thysanopoda norvegica</name>
    <dbReference type="NCBI Taxonomy" id="48144"/>
    <lineage>
        <taxon>Eukaryota</taxon>
        <taxon>Metazoa</taxon>
        <taxon>Ecdysozoa</taxon>
        <taxon>Arthropoda</taxon>
        <taxon>Crustacea</taxon>
        <taxon>Multicrustacea</taxon>
        <taxon>Malacostraca</taxon>
        <taxon>Eumalacostraca</taxon>
        <taxon>Eucarida</taxon>
        <taxon>Euphausiacea</taxon>
        <taxon>Euphausiidae</taxon>
        <taxon>Meganyctiphanes</taxon>
    </lineage>
</organism>
<evidence type="ECO:0000313" key="2">
    <source>
        <dbReference type="EMBL" id="CAL4077802.1"/>
    </source>
</evidence>
<reference evidence="2 3" key="1">
    <citation type="submission" date="2024-05" db="EMBL/GenBank/DDBJ databases">
        <authorList>
            <person name="Wallberg A."/>
        </authorList>
    </citation>
    <scope>NUCLEOTIDE SEQUENCE [LARGE SCALE GENOMIC DNA]</scope>
</reference>
<accession>A0AAV2QA98</accession>
<comment type="caution">
    <text evidence="2">The sequence shown here is derived from an EMBL/GenBank/DDBJ whole genome shotgun (WGS) entry which is preliminary data.</text>
</comment>
<feature type="compositionally biased region" description="Polar residues" evidence="1">
    <location>
        <begin position="174"/>
        <end position="189"/>
    </location>
</feature>
<feature type="region of interest" description="Disordered" evidence="1">
    <location>
        <begin position="174"/>
        <end position="195"/>
    </location>
</feature>
<dbReference type="AlphaFoldDB" id="A0AAV2QA98"/>
<gene>
    <name evidence="2" type="ORF">MNOR_LOCUS10506</name>
</gene>
<proteinExistence type="predicted"/>
<sequence>MVASYDIGDPARSFVRITGSGSDPSLKSVICDLSRGAAAAASAPIPQNVPHLPLGYGNTDTGNKNGYANGGKCQETSRTKIPPPQFPCVERHQQAQSDQMATRNLPESNVLSHKLPQPKIILPCKVIKIKTGKTVSQPTLPRTRFNITVIKTRNNRQSTINSINKTIKRISTSRPSNINGAISNSQNPRGSPELEHDEKLLRQKNRMQQHRKFQEIFKDKRRLTALLKRLDVIH</sequence>
<name>A0AAV2QA98_MEGNR</name>
<protein>
    <submittedName>
        <fullName evidence="2">Uncharacterized protein</fullName>
    </submittedName>
</protein>
<evidence type="ECO:0000256" key="1">
    <source>
        <dbReference type="SAM" id="MobiDB-lite"/>
    </source>
</evidence>
<evidence type="ECO:0000313" key="3">
    <source>
        <dbReference type="Proteomes" id="UP001497623"/>
    </source>
</evidence>
<dbReference type="EMBL" id="CAXKWB010005316">
    <property type="protein sequence ID" value="CAL4077802.1"/>
    <property type="molecule type" value="Genomic_DNA"/>
</dbReference>